<evidence type="ECO:0000256" key="1">
    <source>
        <dbReference type="SAM" id="MobiDB-lite"/>
    </source>
</evidence>
<name>A0A6J7WYC9_9CAUD</name>
<sequence length="341" mass="36735">MAMVPHARAEDRLIVTAPIDYWFTFTEETVFVATTYQSGDLPSDPQLWLYAGDSQQYLVSNDDSIGLQSHIEVTLQPGSYRLRASTCCWEPDVWRDGIVWNIQYELYYTEIQIEPTTTTTIQETTTTTWEPTTTSTEPTTTSTTTAPTTSVPVEEPPTTVQTTTTSSSTTTTEPPTTTAPTVPVTTTLPPTTTTSTTTTSLAPTTTVTTSTPPTEPPTTTTLPPSDSPPPPDASSAELVAYLDTVTAEDLATLDTEEITQLVDDIANAELTDEQAEQIALALTDAPAEVKEAFQEAVNVFGGQFDSYVPTGSTVPVGTRRTLIAVTTATFAASTPINRKKQ</sequence>
<dbReference type="EMBL" id="LR798308">
    <property type="protein sequence ID" value="CAB5222760.1"/>
    <property type="molecule type" value="Genomic_DNA"/>
</dbReference>
<gene>
    <name evidence="2" type="ORF">UFOVP366_24</name>
</gene>
<proteinExistence type="predicted"/>
<protein>
    <submittedName>
        <fullName evidence="2">Uncharacterized protein</fullName>
    </submittedName>
</protein>
<accession>A0A6J7WYC9</accession>
<reference evidence="2" key="1">
    <citation type="submission" date="2020-05" db="EMBL/GenBank/DDBJ databases">
        <authorList>
            <person name="Chiriac C."/>
            <person name="Salcher M."/>
            <person name="Ghai R."/>
            <person name="Kavagutti S V."/>
        </authorList>
    </citation>
    <scope>NUCLEOTIDE SEQUENCE</scope>
</reference>
<feature type="compositionally biased region" description="Low complexity" evidence="1">
    <location>
        <begin position="119"/>
        <end position="224"/>
    </location>
</feature>
<organism evidence="2">
    <name type="scientific">uncultured Caudovirales phage</name>
    <dbReference type="NCBI Taxonomy" id="2100421"/>
    <lineage>
        <taxon>Viruses</taxon>
        <taxon>Duplodnaviria</taxon>
        <taxon>Heunggongvirae</taxon>
        <taxon>Uroviricota</taxon>
        <taxon>Caudoviricetes</taxon>
        <taxon>Peduoviridae</taxon>
        <taxon>Maltschvirus</taxon>
        <taxon>Maltschvirus maltsch</taxon>
    </lineage>
</organism>
<evidence type="ECO:0000313" key="2">
    <source>
        <dbReference type="EMBL" id="CAB5222760.1"/>
    </source>
</evidence>
<feature type="region of interest" description="Disordered" evidence="1">
    <location>
        <begin position="119"/>
        <end position="235"/>
    </location>
</feature>